<accession>A0A1R1YG49</accession>
<reference evidence="1 2" key="1">
    <citation type="submission" date="2017-01" db="EMBL/GenBank/DDBJ databases">
        <authorList>
            <person name="Mah S.A."/>
            <person name="Swanson W.J."/>
            <person name="Moy G.W."/>
            <person name="Vacquier V.D."/>
        </authorList>
    </citation>
    <scope>NUCLEOTIDE SEQUENCE [LARGE SCALE GENOMIC DNA]</scope>
    <source>
        <strain evidence="1 2">GSMNP</strain>
    </source>
</reference>
<dbReference type="OrthoDB" id="2124108at2759"/>
<dbReference type="Proteomes" id="UP000187283">
    <property type="component" value="Unassembled WGS sequence"/>
</dbReference>
<name>A0A1R1YG49_9FUNG</name>
<organism evidence="1 2">
    <name type="scientific">Smittium culicis</name>
    <dbReference type="NCBI Taxonomy" id="133412"/>
    <lineage>
        <taxon>Eukaryota</taxon>
        <taxon>Fungi</taxon>
        <taxon>Fungi incertae sedis</taxon>
        <taxon>Zoopagomycota</taxon>
        <taxon>Kickxellomycotina</taxon>
        <taxon>Harpellomycetes</taxon>
        <taxon>Harpellales</taxon>
        <taxon>Legeriomycetaceae</taxon>
        <taxon>Smittium</taxon>
    </lineage>
</organism>
<keyword evidence="2" id="KW-1185">Reference proteome</keyword>
<evidence type="ECO:0000313" key="1">
    <source>
        <dbReference type="EMBL" id="OMJ25898.1"/>
    </source>
</evidence>
<protein>
    <submittedName>
        <fullName evidence="1">Uncharacterized protein</fullName>
    </submittedName>
</protein>
<comment type="caution">
    <text evidence="1">The sequence shown here is derived from an EMBL/GenBank/DDBJ whole genome shotgun (WGS) entry which is preliminary data.</text>
</comment>
<evidence type="ECO:0000313" key="2">
    <source>
        <dbReference type="Proteomes" id="UP000187283"/>
    </source>
</evidence>
<gene>
    <name evidence="1" type="ORF">AYI70_g586</name>
</gene>
<sequence>MEPSIVQEHGLLLFSSKDSHHDESTDSNYDLFDSNSKKKRINVPLHEINYTPKIDSDKVCPPPPILNKLLLLLFYLLIPTHSSLHPHSFFFSILLPQWYQKNSYPDFNSWAKSRHGPNEIKMTIERNYFGGKYNDSLDLCNKYIEFLGLRRGAKARGLIIREILETGALSALKLNLKDSSLEYTRLHQNMGNTDPGHFYFRGNIYREFNLYPQSINNYISYLELRKNDSLVWSFIGRNLLNMLLDSEILKTNHNNNDSEIIHSILECAVVNYILFLVLACYLKSFSIISDCKTWAESDVAISRFHKQLQDITHSISLATKKSSLLNYVVVKPDLITHSTSPINTTEGAVINDFSLLDMKTNSSNLIKNLFEIFDPSASDHLVPLELLAHLESIISSFSQILLAPENGLDDLVFNQYNWSPESKPTHTLKWIVSHLELTHTNIKEKEKIKPIYPLWKDGEMLLF</sequence>
<dbReference type="AlphaFoldDB" id="A0A1R1YG49"/>
<proteinExistence type="predicted"/>
<dbReference type="EMBL" id="LSSN01000095">
    <property type="protein sequence ID" value="OMJ25898.1"/>
    <property type="molecule type" value="Genomic_DNA"/>
</dbReference>